<name>A0A8H5CEU2_9AGAR</name>
<protein>
    <submittedName>
        <fullName evidence="2">Uncharacterized protein</fullName>
    </submittedName>
</protein>
<evidence type="ECO:0000256" key="1">
    <source>
        <dbReference type="SAM" id="MobiDB-lite"/>
    </source>
</evidence>
<keyword evidence="3" id="KW-1185">Reference proteome</keyword>
<feature type="compositionally biased region" description="Acidic residues" evidence="1">
    <location>
        <begin position="205"/>
        <end position="216"/>
    </location>
</feature>
<gene>
    <name evidence="2" type="ORF">D9758_013569</name>
</gene>
<proteinExistence type="predicted"/>
<dbReference type="EMBL" id="JAACJM010000176">
    <property type="protein sequence ID" value="KAF5340430.1"/>
    <property type="molecule type" value="Genomic_DNA"/>
</dbReference>
<evidence type="ECO:0000313" key="2">
    <source>
        <dbReference type="EMBL" id="KAF5340430.1"/>
    </source>
</evidence>
<dbReference type="Proteomes" id="UP000559256">
    <property type="component" value="Unassembled WGS sequence"/>
</dbReference>
<organism evidence="2 3">
    <name type="scientific">Tetrapyrgos nigripes</name>
    <dbReference type="NCBI Taxonomy" id="182062"/>
    <lineage>
        <taxon>Eukaryota</taxon>
        <taxon>Fungi</taxon>
        <taxon>Dikarya</taxon>
        <taxon>Basidiomycota</taxon>
        <taxon>Agaricomycotina</taxon>
        <taxon>Agaricomycetes</taxon>
        <taxon>Agaricomycetidae</taxon>
        <taxon>Agaricales</taxon>
        <taxon>Marasmiineae</taxon>
        <taxon>Marasmiaceae</taxon>
        <taxon>Tetrapyrgos</taxon>
    </lineage>
</organism>
<dbReference type="OrthoDB" id="3098341at2759"/>
<comment type="caution">
    <text evidence="2">The sequence shown here is derived from an EMBL/GenBank/DDBJ whole genome shotgun (WGS) entry which is preliminary data.</text>
</comment>
<accession>A0A8H5CEU2</accession>
<reference evidence="2 3" key="1">
    <citation type="journal article" date="2020" name="ISME J.">
        <title>Uncovering the hidden diversity of litter-decomposition mechanisms in mushroom-forming fungi.</title>
        <authorList>
            <person name="Floudas D."/>
            <person name="Bentzer J."/>
            <person name="Ahren D."/>
            <person name="Johansson T."/>
            <person name="Persson P."/>
            <person name="Tunlid A."/>
        </authorList>
    </citation>
    <scope>NUCLEOTIDE SEQUENCE [LARGE SCALE GENOMIC DNA]</scope>
    <source>
        <strain evidence="2 3">CBS 291.85</strain>
    </source>
</reference>
<feature type="region of interest" description="Disordered" evidence="1">
    <location>
        <begin position="202"/>
        <end position="239"/>
    </location>
</feature>
<evidence type="ECO:0000313" key="3">
    <source>
        <dbReference type="Proteomes" id="UP000559256"/>
    </source>
</evidence>
<sequence>MVSSYPCDSISTSHDSFDSESVSTQLLELYSQVLDPRMLATLEYNWGVPRGTIDLDAFHNYLQMRADLSSLLKFGRVAFMPTPETLQVMKEYNCKGQKPGPYTDSFPLHSYEYMFVAGSIEKPLYVRNPETGQVQRFEHPYHGLPTFTSFAHPFHVLLQSTHCIDCYSEKMTVQYPWAASTSSALLELSFSWMTEPAPELFSYESEGEEEEEEQASSDESTLDSSPVTPPRSKTPPERECCSYVDNKWIAKWVDQTRVAGYGKESVHNSPDPQLKGYRKEPSFLSEQKLASLVLAYSKEQSLLSGDEMSGLSIS</sequence>
<dbReference type="AlphaFoldDB" id="A0A8H5CEU2"/>